<dbReference type="GO" id="GO:0016747">
    <property type="term" value="F:acyltransferase activity, transferring groups other than amino-acyl groups"/>
    <property type="evidence" value="ECO:0007669"/>
    <property type="project" value="TreeGrafter"/>
</dbReference>
<name>A0AA87Z8L4_FICCA</name>
<dbReference type="Pfam" id="PF02458">
    <property type="entry name" value="Transferase"/>
    <property type="match status" value="2"/>
</dbReference>
<gene>
    <name evidence="2" type="ORF">TIFTF001_047982</name>
    <name evidence="3" type="ORF">TIFTF001_047985</name>
    <name evidence="4" type="ORF">TIFTF001_047986</name>
    <name evidence="5" type="ORF">TIFTF001_047989</name>
</gene>
<sequence length="386" mass="43152">MIYFYRKPNTSWPAIIHTLESSLSKVLVPFYPVAGRLRSVGGGRFELDCNGKGAVFVAAELNAELVDFGDFTPSTKFDQFLIPPIDYSVPIDEVPVLVAQVTKFECGGVSLSIAMSHVVADGKSAANFVAEWARLARGEFLQIAPVLDRKAFRAGEPPSAMPRFDHSKDFGNLPFLLKLPSAEEVSKMKTTMVRLGLDKGQVEKLKKMANNQSRAEGARPYTRYESVAAHIWKCSTRQGSTKSSSQRHFSSLSIHEAVFDSHRQRARKFRGAIEKVTDDYVWSAIDFLKNESELTKFQYSYKSSKIGGGNLLGNPNIGLVNWVNLPFEGMDFGWGKEIYYGPGYHEIDGDAWLLRGSDDQEGSLAVLLCLLEDHVEDFTKYFYEDL</sequence>
<dbReference type="AlphaFoldDB" id="A0AA87Z8L4"/>
<dbReference type="Proteomes" id="UP001187192">
    <property type="component" value="Unassembled WGS sequence"/>
</dbReference>
<dbReference type="EMBL" id="BTGU01005780">
    <property type="protein sequence ID" value="GMN30122.1"/>
    <property type="molecule type" value="Genomic_DNA"/>
</dbReference>
<evidence type="ECO:0000313" key="5">
    <source>
        <dbReference type="EMBL" id="GMN30122.1"/>
    </source>
</evidence>
<evidence type="ECO:0000313" key="2">
    <source>
        <dbReference type="EMBL" id="GMN30066.1"/>
    </source>
</evidence>
<proteinExistence type="inferred from homology"/>
<dbReference type="EMBL" id="BTGU01005779">
    <property type="protein sequence ID" value="GMN30103.1"/>
    <property type="molecule type" value="Genomic_DNA"/>
</dbReference>
<keyword evidence="6" id="KW-1185">Reference proteome</keyword>
<dbReference type="Gramene" id="FCD_00023542-RA">
    <property type="protein sequence ID" value="FCD_00023542-RA:cds"/>
    <property type="gene ID" value="FCD_00023542"/>
</dbReference>
<dbReference type="InterPro" id="IPR023213">
    <property type="entry name" value="CAT-like_dom_sf"/>
</dbReference>
<evidence type="ECO:0000256" key="1">
    <source>
        <dbReference type="ARBA" id="ARBA00009861"/>
    </source>
</evidence>
<evidence type="ECO:0000313" key="4">
    <source>
        <dbReference type="EMBL" id="GMN30103.1"/>
    </source>
</evidence>
<evidence type="ECO:0000313" key="6">
    <source>
        <dbReference type="Proteomes" id="UP001187192"/>
    </source>
</evidence>
<dbReference type="EMBL" id="BTGU01005777">
    <property type="protein sequence ID" value="GMN30066.1"/>
    <property type="molecule type" value="Genomic_DNA"/>
</dbReference>
<evidence type="ECO:0000313" key="3">
    <source>
        <dbReference type="EMBL" id="GMN30088.1"/>
    </source>
</evidence>
<dbReference type="InterPro" id="IPR050317">
    <property type="entry name" value="Plant_Fungal_Acyltransferase"/>
</dbReference>
<dbReference type="Gene3D" id="3.30.559.10">
    <property type="entry name" value="Chloramphenicol acetyltransferase-like domain"/>
    <property type="match status" value="3"/>
</dbReference>
<reference evidence="5" key="1">
    <citation type="submission" date="2023-07" db="EMBL/GenBank/DDBJ databases">
        <title>draft genome sequence of fig (Ficus carica).</title>
        <authorList>
            <person name="Takahashi T."/>
            <person name="Nishimura K."/>
        </authorList>
    </citation>
    <scope>NUCLEOTIDE SEQUENCE</scope>
</reference>
<protein>
    <submittedName>
        <fullName evidence="5">Uncharacterized protein</fullName>
    </submittedName>
</protein>
<comment type="caution">
    <text evidence="5">The sequence shown here is derived from an EMBL/GenBank/DDBJ whole genome shotgun (WGS) entry which is preliminary data.</text>
</comment>
<organism evidence="5 6">
    <name type="scientific">Ficus carica</name>
    <name type="common">Common fig</name>
    <dbReference type="NCBI Taxonomy" id="3494"/>
    <lineage>
        <taxon>Eukaryota</taxon>
        <taxon>Viridiplantae</taxon>
        <taxon>Streptophyta</taxon>
        <taxon>Embryophyta</taxon>
        <taxon>Tracheophyta</taxon>
        <taxon>Spermatophyta</taxon>
        <taxon>Magnoliopsida</taxon>
        <taxon>eudicotyledons</taxon>
        <taxon>Gunneridae</taxon>
        <taxon>Pentapetalae</taxon>
        <taxon>rosids</taxon>
        <taxon>fabids</taxon>
        <taxon>Rosales</taxon>
        <taxon>Moraceae</taxon>
        <taxon>Ficeae</taxon>
        <taxon>Ficus</taxon>
    </lineage>
</organism>
<comment type="similarity">
    <text evidence="1">Belongs to the plant acyltransferase family.</text>
</comment>
<dbReference type="PANTHER" id="PTHR31642">
    <property type="entry name" value="TRICHOTHECENE 3-O-ACETYLTRANSFERASE"/>
    <property type="match status" value="1"/>
</dbReference>
<accession>A0AA87Z8L4</accession>
<dbReference type="PANTHER" id="PTHR31642:SF324">
    <property type="entry name" value="SPERMIDINE HYDROXYCINNAMOYL TRANSFERASE"/>
    <property type="match status" value="1"/>
</dbReference>
<dbReference type="EMBL" id="BTGU01005778">
    <property type="protein sequence ID" value="GMN30088.1"/>
    <property type="molecule type" value="Genomic_DNA"/>
</dbReference>